<sequence length="656" mass="72984">MAQPISRAGAKRAAASRSGPPSKKANIDGPEKRRRIPVTSNVNAEHDSSDDSGQESDFDTDRVSEAGGVADDQEALSKPVKNPAAIRESRQALKALREQRRVAKPHSALLADAKRLWALARQKDIKPEERQKNIVDLMNAIRGHVKEIVLKHDASRIVQTVVKYGRAKERDEIAEELRGEFRTLAQNKYSKFLVSKLIRLCASHRASILMEFKGHVVRLLLHREASSVVADAFELYGNAYERSLLVRDFYGKETVLFSATSGSEVDNEKSKKGLSGVLEDADDARRDRILSAVKDNLASIFNNSDKGAVSHAIVHRVLWEYVCAVNSLQSSSEPEKRFWEIFETCQDVLAEMVHTKDGSRVVREFLARGTAKDRKIIVKCLKPHVEKMCVDDEAQFVLFTAIDVIDDTKLTSKSLVAPMVAAAPNLYTSSQGRRALIYLLSPRTRRHFTPQQIASLAETDALSEQTSKKARNVREEEIRASASEPLVNWVTDHASSISRDPGGSLLVAEIVLHAECDKTSAIQALLSDIAMPYPSSPENPHPVDLAHTSRAYKALLQGGHFNRTTKQIDRTSSWDTGTFAVRFVEIVDRDNTVSICTKGEKNGLFIVAALCEALARSSHEDVQNTVRSWFTDDVRNRILEDHGRGQQVLLDQLSQL</sequence>
<dbReference type="InterPro" id="IPR040059">
    <property type="entry name" value="PUM3"/>
</dbReference>
<keyword evidence="7" id="KW-1185">Reference proteome</keyword>
<dbReference type="InterPro" id="IPR012959">
    <property type="entry name" value="CPL_dom"/>
</dbReference>
<dbReference type="InterPro" id="IPR033133">
    <property type="entry name" value="PUM-HD"/>
</dbReference>
<evidence type="ECO:0000313" key="7">
    <source>
        <dbReference type="Proteomes" id="UP000054144"/>
    </source>
</evidence>
<dbReference type="OrthoDB" id="497380at2759"/>
<dbReference type="PROSITE" id="PS50302">
    <property type="entry name" value="PUM"/>
    <property type="match status" value="2"/>
</dbReference>
<dbReference type="EMBL" id="KN881676">
    <property type="protein sequence ID" value="KIY50223.1"/>
    <property type="molecule type" value="Genomic_DNA"/>
</dbReference>
<feature type="repeat" description="Pumilio" evidence="3">
    <location>
        <begin position="140"/>
        <end position="175"/>
    </location>
</feature>
<feature type="compositionally biased region" description="Low complexity" evidence="4">
    <location>
        <begin position="1"/>
        <end position="24"/>
    </location>
</feature>
<proteinExistence type="predicted"/>
<feature type="repeat" description="Pumilio" evidence="3">
    <location>
        <begin position="176"/>
        <end position="211"/>
    </location>
</feature>
<dbReference type="PANTHER" id="PTHR13389">
    <property type="entry name" value="PUMILIO HOMOLOG 3"/>
    <property type="match status" value="1"/>
</dbReference>
<dbReference type="Proteomes" id="UP000054144">
    <property type="component" value="Unassembled WGS sequence"/>
</dbReference>
<organism evidence="6 7">
    <name type="scientific">Fistulina hepatica ATCC 64428</name>
    <dbReference type="NCBI Taxonomy" id="1128425"/>
    <lineage>
        <taxon>Eukaryota</taxon>
        <taxon>Fungi</taxon>
        <taxon>Dikarya</taxon>
        <taxon>Basidiomycota</taxon>
        <taxon>Agaricomycotina</taxon>
        <taxon>Agaricomycetes</taxon>
        <taxon>Agaricomycetidae</taxon>
        <taxon>Agaricales</taxon>
        <taxon>Fistulinaceae</taxon>
        <taxon>Fistulina</taxon>
    </lineage>
</organism>
<evidence type="ECO:0000256" key="3">
    <source>
        <dbReference type="PROSITE-ProRule" id="PRU00317"/>
    </source>
</evidence>
<dbReference type="GO" id="GO:0003729">
    <property type="term" value="F:mRNA binding"/>
    <property type="evidence" value="ECO:0007669"/>
    <property type="project" value="TreeGrafter"/>
</dbReference>
<feature type="region of interest" description="Disordered" evidence="4">
    <location>
        <begin position="1"/>
        <end position="85"/>
    </location>
</feature>
<dbReference type="GO" id="GO:0006417">
    <property type="term" value="P:regulation of translation"/>
    <property type="evidence" value="ECO:0007669"/>
    <property type="project" value="TreeGrafter"/>
</dbReference>
<dbReference type="InterPro" id="IPR016024">
    <property type="entry name" value="ARM-type_fold"/>
</dbReference>
<dbReference type="SUPFAM" id="SSF48371">
    <property type="entry name" value="ARM repeat"/>
    <property type="match status" value="1"/>
</dbReference>
<protein>
    <submittedName>
        <fullName evidence="6">Puf family RNA-binding protein</fullName>
    </submittedName>
</protein>
<dbReference type="Pfam" id="PF08144">
    <property type="entry name" value="CPL"/>
    <property type="match status" value="1"/>
</dbReference>
<gene>
    <name evidence="6" type="ORF">FISHEDRAFT_39666</name>
</gene>
<keyword evidence="1" id="KW-0677">Repeat</keyword>
<dbReference type="InterPro" id="IPR001313">
    <property type="entry name" value="Pumilio_RNA-bd_rpt"/>
</dbReference>
<dbReference type="PROSITE" id="PS50303">
    <property type="entry name" value="PUM_HD"/>
    <property type="match status" value="1"/>
</dbReference>
<evidence type="ECO:0000259" key="5">
    <source>
        <dbReference type="PROSITE" id="PS50303"/>
    </source>
</evidence>
<evidence type="ECO:0000256" key="4">
    <source>
        <dbReference type="SAM" id="MobiDB-lite"/>
    </source>
</evidence>
<evidence type="ECO:0000256" key="1">
    <source>
        <dbReference type="ARBA" id="ARBA00022737"/>
    </source>
</evidence>
<evidence type="ECO:0000256" key="2">
    <source>
        <dbReference type="ARBA" id="ARBA00022884"/>
    </source>
</evidence>
<reference evidence="6 7" key="1">
    <citation type="journal article" date="2015" name="Fungal Genet. Biol.">
        <title>Evolution of novel wood decay mechanisms in Agaricales revealed by the genome sequences of Fistulina hepatica and Cylindrobasidium torrendii.</title>
        <authorList>
            <person name="Floudas D."/>
            <person name="Held B.W."/>
            <person name="Riley R."/>
            <person name="Nagy L.G."/>
            <person name="Koehler G."/>
            <person name="Ransdell A.S."/>
            <person name="Younus H."/>
            <person name="Chow J."/>
            <person name="Chiniquy J."/>
            <person name="Lipzen A."/>
            <person name="Tritt A."/>
            <person name="Sun H."/>
            <person name="Haridas S."/>
            <person name="LaButti K."/>
            <person name="Ohm R.A."/>
            <person name="Kues U."/>
            <person name="Blanchette R.A."/>
            <person name="Grigoriev I.V."/>
            <person name="Minto R.E."/>
            <person name="Hibbett D.S."/>
        </authorList>
    </citation>
    <scope>NUCLEOTIDE SEQUENCE [LARGE SCALE GENOMIC DNA]</scope>
    <source>
        <strain evidence="6 7">ATCC 64428</strain>
    </source>
</reference>
<dbReference type="PANTHER" id="PTHR13389:SF0">
    <property type="entry name" value="PUMILIO HOMOLOG 3"/>
    <property type="match status" value="1"/>
</dbReference>
<feature type="domain" description="PUM-HD" evidence="5">
    <location>
        <begin position="112"/>
        <end position="514"/>
    </location>
</feature>
<name>A0A0D7AH98_9AGAR</name>
<dbReference type="AlphaFoldDB" id="A0A0D7AH98"/>
<dbReference type="Gene3D" id="1.25.10.10">
    <property type="entry name" value="Leucine-rich Repeat Variant"/>
    <property type="match status" value="2"/>
</dbReference>
<dbReference type="GO" id="GO:0005730">
    <property type="term" value="C:nucleolus"/>
    <property type="evidence" value="ECO:0007669"/>
    <property type="project" value="TreeGrafter"/>
</dbReference>
<dbReference type="SMART" id="SM00025">
    <property type="entry name" value="Pumilio"/>
    <property type="match status" value="5"/>
</dbReference>
<keyword evidence="2" id="KW-0694">RNA-binding</keyword>
<evidence type="ECO:0000313" key="6">
    <source>
        <dbReference type="EMBL" id="KIY50223.1"/>
    </source>
</evidence>
<dbReference type="InterPro" id="IPR011989">
    <property type="entry name" value="ARM-like"/>
</dbReference>
<accession>A0A0D7AH98</accession>